<gene>
    <name evidence="7" type="ORF">FJTKL_09590</name>
</gene>
<evidence type="ECO:0000256" key="4">
    <source>
        <dbReference type="ARBA" id="ARBA00022989"/>
    </source>
</evidence>
<keyword evidence="6" id="KW-0756">Sterol biosynthesis</keyword>
<evidence type="ECO:0000256" key="2">
    <source>
        <dbReference type="ARBA" id="ARBA00005402"/>
    </source>
</evidence>
<evidence type="ECO:0000313" key="8">
    <source>
        <dbReference type="Proteomes" id="UP001600888"/>
    </source>
</evidence>
<feature type="transmembrane region" description="Helical" evidence="6">
    <location>
        <begin position="77"/>
        <end position="97"/>
    </location>
</feature>
<comment type="similarity">
    <text evidence="2 6">Belongs to the ERG4/ERG24 family.</text>
</comment>
<feature type="transmembrane region" description="Helical" evidence="6">
    <location>
        <begin position="6"/>
        <end position="25"/>
    </location>
</feature>
<sequence>MMVGVGPLLVSPLVELGVLALHLILPAHEIDGYVRDSKGKPLRYRLNGIPVIITSVLAWSTLCWAGVLPWGYLYEHSVTTCLCSLVIGLAFSAWIVAKGPRRSPSILADFFLGTIDNPRTVAAGRILDAKMYLYLVGAVHLELNLLSYAAAHYASSSRDPNPGVALSAALLTWFVAEYLWWENVHLYTYDFFAERVGVKLGFGCLCFYPFFYPIALLAAARLPNPHRGPAYYLLAAAVYFGGWALSRGPNLQKYWFKRRVEPPAALAPLGLSPVKAVRSADGKHELLCGGFWGVSRHINYLGETLEAVGIVLALGHPGGALLPWLYPLYYILLFITRERDDDKRCREKYGALWDEYCRQVPYRIIPYVY</sequence>
<evidence type="ECO:0000256" key="6">
    <source>
        <dbReference type="RuleBase" id="RU369120"/>
    </source>
</evidence>
<dbReference type="Pfam" id="PF01222">
    <property type="entry name" value="ERG4_ERG24"/>
    <property type="match status" value="1"/>
</dbReference>
<dbReference type="EMBL" id="JBAWTH010000040">
    <property type="protein sequence ID" value="KAL2283805.1"/>
    <property type="molecule type" value="Genomic_DNA"/>
</dbReference>
<comment type="caution">
    <text evidence="7">The sequence shown here is derived from an EMBL/GenBank/DDBJ whole genome shotgun (WGS) entry which is preliminary data.</text>
</comment>
<keyword evidence="6" id="KW-0752">Steroid biosynthesis</keyword>
<feature type="transmembrane region" description="Helical" evidence="6">
    <location>
        <begin position="163"/>
        <end position="181"/>
    </location>
</feature>
<keyword evidence="6" id="KW-1207">Sterol metabolism</keyword>
<reference evidence="7 8" key="1">
    <citation type="submission" date="2024-03" db="EMBL/GenBank/DDBJ databases">
        <title>A high-quality draft genome sequence of Diaporthe vaccinii, a causative agent of upright dieback and viscid rot disease in cranberry plants.</title>
        <authorList>
            <person name="Sarrasin M."/>
            <person name="Lang B.F."/>
            <person name="Burger G."/>
        </authorList>
    </citation>
    <scope>NUCLEOTIDE SEQUENCE [LARGE SCALE GENOMIC DNA]</scope>
    <source>
        <strain evidence="7 8">IS7</strain>
    </source>
</reference>
<dbReference type="PANTHER" id="PTHR21257:SF52">
    <property type="entry name" value="DELTA(14)-STEROL REDUCTASE TM7SF2"/>
    <property type="match status" value="1"/>
</dbReference>
<accession>A0ABR4EMY8</accession>
<dbReference type="Gene3D" id="1.20.120.1630">
    <property type="match status" value="1"/>
</dbReference>
<keyword evidence="3 6" id="KW-0812">Transmembrane</keyword>
<proteinExistence type="inferred from homology"/>
<keyword evidence="4 6" id="KW-1133">Transmembrane helix</keyword>
<keyword evidence="6" id="KW-0443">Lipid metabolism</keyword>
<feature type="transmembrane region" description="Helical" evidence="6">
    <location>
        <begin position="202"/>
        <end position="223"/>
    </location>
</feature>
<comment type="subcellular location">
    <subcellularLocation>
        <location evidence="1">Membrane</location>
        <topology evidence="1">Multi-pass membrane protein</topology>
    </subcellularLocation>
</comment>
<dbReference type="InterPro" id="IPR001171">
    <property type="entry name" value="ERG24_DHCR-like"/>
</dbReference>
<name>A0ABR4EMY8_9PEZI</name>
<feature type="transmembrane region" description="Helical" evidence="6">
    <location>
        <begin position="132"/>
        <end position="151"/>
    </location>
</feature>
<feature type="transmembrane region" description="Helical" evidence="6">
    <location>
        <begin position="229"/>
        <end position="246"/>
    </location>
</feature>
<keyword evidence="5 6" id="KW-0472">Membrane</keyword>
<feature type="transmembrane region" description="Helical" evidence="6">
    <location>
        <begin position="46"/>
        <end position="71"/>
    </location>
</feature>
<organism evidence="7 8">
    <name type="scientific">Diaporthe vaccinii</name>
    <dbReference type="NCBI Taxonomy" id="105482"/>
    <lineage>
        <taxon>Eukaryota</taxon>
        <taxon>Fungi</taxon>
        <taxon>Dikarya</taxon>
        <taxon>Ascomycota</taxon>
        <taxon>Pezizomycotina</taxon>
        <taxon>Sordariomycetes</taxon>
        <taxon>Sordariomycetidae</taxon>
        <taxon>Diaporthales</taxon>
        <taxon>Diaporthaceae</taxon>
        <taxon>Diaporthe</taxon>
        <taxon>Diaporthe eres species complex</taxon>
    </lineage>
</organism>
<evidence type="ECO:0000256" key="1">
    <source>
        <dbReference type="ARBA" id="ARBA00004141"/>
    </source>
</evidence>
<evidence type="ECO:0000313" key="7">
    <source>
        <dbReference type="EMBL" id="KAL2283805.1"/>
    </source>
</evidence>
<evidence type="ECO:0000256" key="5">
    <source>
        <dbReference type="ARBA" id="ARBA00023136"/>
    </source>
</evidence>
<keyword evidence="6" id="KW-0560">Oxidoreductase</keyword>
<dbReference type="Proteomes" id="UP001600888">
    <property type="component" value="Unassembled WGS sequence"/>
</dbReference>
<protein>
    <recommendedName>
        <fullName evidence="6">Delta(14)-sterol reductase</fullName>
    </recommendedName>
    <alternativeName>
        <fullName evidence="6">C-14 sterol reductase</fullName>
    </alternativeName>
    <alternativeName>
        <fullName evidence="6">Sterol C14-reductase</fullName>
    </alternativeName>
</protein>
<keyword evidence="6" id="KW-0753">Steroid metabolism</keyword>
<keyword evidence="6" id="KW-0444">Lipid biosynthesis</keyword>
<evidence type="ECO:0000256" key="3">
    <source>
        <dbReference type="ARBA" id="ARBA00022692"/>
    </source>
</evidence>
<dbReference type="PANTHER" id="PTHR21257">
    <property type="entry name" value="DELTA(14)-STEROL REDUCTASE"/>
    <property type="match status" value="1"/>
</dbReference>
<keyword evidence="8" id="KW-1185">Reference proteome</keyword>